<proteinExistence type="predicted"/>
<reference evidence="1 2" key="1">
    <citation type="submission" date="2021-06" db="EMBL/GenBank/DDBJ databases">
        <title>Caerostris extrusa draft genome.</title>
        <authorList>
            <person name="Kono N."/>
            <person name="Arakawa K."/>
        </authorList>
    </citation>
    <scope>NUCLEOTIDE SEQUENCE [LARGE SCALE GENOMIC DNA]</scope>
</reference>
<keyword evidence="2" id="KW-1185">Reference proteome</keyword>
<sequence>MFAVGHSILKPSSLSVSFARVRRVTQGSSWKNGELRFDPRDSDHKIDLDRCKYAQPCKDGEINYHATSRYTFRKRRAAIKRCSLQCAVNQKRSQIYVYSWALDIEAFLFHLLVSEGLRRAPLGKWRTSFQSKRWIRRIISLGIGIPLSYRLKI</sequence>
<organism evidence="1 2">
    <name type="scientific">Caerostris extrusa</name>
    <name type="common">Bark spider</name>
    <name type="synonym">Caerostris bankana</name>
    <dbReference type="NCBI Taxonomy" id="172846"/>
    <lineage>
        <taxon>Eukaryota</taxon>
        <taxon>Metazoa</taxon>
        <taxon>Ecdysozoa</taxon>
        <taxon>Arthropoda</taxon>
        <taxon>Chelicerata</taxon>
        <taxon>Arachnida</taxon>
        <taxon>Araneae</taxon>
        <taxon>Araneomorphae</taxon>
        <taxon>Entelegynae</taxon>
        <taxon>Araneoidea</taxon>
        <taxon>Araneidae</taxon>
        <taxon>Caerostris</taxon>
    </lineage>
</organism>
<comment type="caution">
    <text evidence="1">The sequence shown here is derived from an EMBL/GenBank/DDBJ whole genome shotgun (WGS) entry which is preliminary data.</text>
</comment>
<accession>A0AAV4U3H8</accession>
<name>A0AAV4U3H8_CAEEX</name>
<evidence type="ECO:0000313" key="2">
    <source>
        <dbReference type="Proteomes" id="UP001054945"/>
    </source>
</evidence>
<dbReference type="AlphaFoldDB" id="A0AAV4U3H8"/>
<evidence type="ECO:0000313" key="1">
    <source>
        <dbReference type="EMBL" id="GIY52358.1"/>
    </source>
</evidence>
<dbReference type="EMBL" id="BPLR01012232">
    <property type="protein sequence ID" value="GIY52358.1"/>
    <property type="molecule type" value="Genomic_DNA"/>
</dbReference>
<protein>
    <submittedName>
        <fullName evidence="1">Uncharacterized protein</fullName>
    </submittedName>
</protein>
<dbReference type="Proteomes" id="UP001054945">
    <property type="component" value="Unassembled WGS sequence"/>
</dbReference>
<gene>
    <name evidence="1" type="ORF">CEXT_86431</name>
</gene>